<evidence type="ECO:0000313" key="2">
    <source>
        <dbReference type="EMBL" id="ACB40739.1"/>
    </source>
</evidence>
<protein>
    <recommendedName>
        <fullName evidence="1">NurA domain-containing protein</fullName>
    </recommendedName>
</protein>
<keyword evidence="3" id="KW-1185">Reference proteome</keyword>
<sequence length="429" mass="48333">MDHFFDMFMASAGRKLREYLGSRSLQDYPLEELSSYILKRPVPQEEAALRAAGVDGGIGVVKLANGHQVVLARAAAVGPDFLEREFIADVAAVDSASLPWAYLVIAESLVGIRAVEKHGVDLLLMDGSLYAKALRLVHNLILTREFQNLYYVPELATALYTLSRLIKTAEERGTRLVFVSKDHSFKILKEHVVFEKLGERYRDYLFQRGLQWYSILWIRRFRRELLDLYKAARGHDYAGARLLALLVAQSVTDGELLSSLLPPGHYTVPMLVGSCDAYINYKGLATVDKLVKAAEDRLEDSMILRLKEGFNSDIPGLIRESLEALPKIYLFYLRLRSDDTPLLVELPAEGTKMFDGSPVKAFYPAAKVEDVASTLAAQYRDPAHYNTWLWYAHTVASFKSSQLSEYAVYLKKMAEEVGVARRVKLAWGL</sequence>
<dbReference type="SMART" id="SM00933">
    <property type="entry name" value="NurA"/>
    <property type="match status" value="1"/>
</dbReference>
<reference evidence="2" key="1">
    <citation type="submission" date="2008-03" db="EMBL/GenBank/DDBJ databases">
        <title>Complete sequence of Thermoproteus neutrophilus V24Sta.</title>
        <authorList>
            <consortium name="US DOE Joint Genome Institute"/>
            <person name="Copeland A."/>
            <person name="Lucas S."/>
            <person name="Lapidus A."/>
            <person name="Glavina del Rio T."/>
            <person name="Dalin E."/>
            <person name="Tice H."/>
            <person name="Bruce D."/>
            <person name="Goodwin L."/>
            <person name="Pitluck S."/>
            <person name="Sims D."/>
            <person name="Brettin T."/>
            <person name="Detter J.C."/>
            <person name="Han C."/>
            <person name="Kuske C.R."/>
            <person name="Schmutz J."/>
            <person name="Larimer F."/>
            <person name="Land M."/>
            <person name="Hauser L."/>
            <person name="Kyrpides N."/>
            <person name="Mikhailova N."/>
            <person name="Biddle J.F."/>
            <person name="Zhang Z."/>
            <person name="Fitz-Gibbon S.T."/>
            <person name="Lowe T.M."/>
            <person name="Saltikov C."/>
            <person name="House C.H."/>
            <person name="Richardson P."/>
        </authorList>
    </citation>
    <scope>NUCLEOTIDE SEQUENCE [LARGE SCALE GENOMIC DNA]</scope>
    <source>
        <strain evidence="2">V24Sta</strain>
    </source>
</reference>
<dbReference type="GeneID" id="6164370"/>
<evidence type="ECO:0000313" key="3">
    <source>
        <dbReference type="Proteomes" id="UP000001694"/>
    </source>
</evidence>
<feature type="domain" description="NurA" evidence="1">
    <location>
        <begin position="49"/>
        <end position="398"/>
    </location>
</feature>
<dbReference type="Pfam" id="PF09376">
    <property type="entry name" value="NurA"/>
    <property type="match status" value="1"/>
</dbReference>
<proteinExistence type="predicted"/>
<dbReference type="eggNOG" id="arCOG00367">
    <property type="taxonomic scope" value="Archaea"/>
</dbReference>
<dbReference type="Proteomes" id="UP000001694">
    <property type="component" value="Chromosome"/>
</dbReference>
<gene>
    <name evidence="2" type="ordered locus">Tneu_1822</name>
</gene>
<dbReference type="STRING" id="444157.Tneu_1822"/>
<dbReference type="HOGENOM" id="CLU_638761_0_0_2"/>
<dbReference type="RefSeq" id="WP_012351158.1">
    <property type="nucleotide sequence ID" value="NC_010525.1"/>
</dbReference>
<accession>B1YB39</accession>
<organism evidence="2 3">
    <name type="scientific">Pyrobaculum neutrophilum (strain DSM 2338 / JCM 9278 / NBRC 100436 / V24Sta)</name>
    <name type="common">Thermoproteus neutrophilus</name>
    <dbReference type="NCBI Taxonomy" id="444157"/>
    <lineage>
        <taxon>Archaea</taxon>
        <taxon>Thermoproteota</taxon>
        <taxon>Thermoprotei</taxon>
        <taxon>Thermoproteales</taxon>
        <taxon>Thermoproteaceae</taxon>
        <taxon>Pyrobaculum</taxon>
    </lineage>
</organism>
<dbReference type="KEGG" id="tne:Tneu_1822"/>
<dbReference type="EMBL" id="CP001014">
    <property type="protein sequence ID" value="ACB40739.1"/>
    <property type="molecule type" value="Genomic_DNA"/>
</dbReference>
<evidence type="ECO:0000259" key="1">
    <source>
        <dbReference type="SMART" id="SM00933"/>
    </source>
</evidence>
<name>B1YB39_PYRNV</name>
<dbReference type="AlphaFoldDB" id="B1YB39"/>
<dbReference type="InterPro" id="IPR018977">
    <property type="entry name" value="NurA_domain"/>
</dbReference>